<proteinExistence type="inferred from homology"/>
<evidence type="ECO:0000256" key="3">
    <source>
        <dbReference type="ARBA" id="ARBA00022729"/>
    </source>
</evidence>
<dbReference type="EMBL" id="JBHRSW010000007">
    <property type="protein sequence ID" value="MFC3121208.1"/>
    <property type="molecule type" value="Genomic_DNA"/>
</dbReference>
<comment type="caution">
    <text evidence="10">The sequence shown here is derived from an EMBL/GenBank/DDBJ whole genome shotgun (WGS) entry which is preliminary data.</text>
</comment>
<comment type="subcellular location">
    <subcellularLocation>
        <location evidence="1 7">Periplasm</location>
    </subcellularLocation>
</comment>
<dbReference type="RefSeq" id="WP_376919344.1">
    <property type="nucleotide sequence ID" value="NZ_JBHRSW010000007.1"/>
</dbReference>
<dbReference type="Proteomes" id="UP001595478">
    <property type="component" value="Unassembled WGS sequence"/>
</dbReference>
<feature type="signal peptide" evidence="8">
    <location>
        <begin position="1"/>
        <end position="20"/>
    </location>
</feature>
<feature type="chain" id="PRO_5045534027" description="Thiol:disulfide interchange protein" evidence="8">
    <location>
        <begin position="21"/>
        <end position="209"/>
    </location>
</feature>
<evidence type="ECO:0000313" key="10">
    <source>
        <dbReference type="EMBL" id="MFC3121208.1"/>
    </source>
</evidence>
<dbReference type="PANTHER" id="PTHR35891">
    <property type="entry name" value="THIOL:DISULFIDE INTERCHANGE PROTEIN DSBA"/>
    <property type="match status" value="1"/>
</dbReference>
<comment type="similarity">
    <text evidence="2">Belongs to the thioredoxin family. DsbA subfamily.</text>
</comment>
<evidence type="ECO:0000256" key="1">
    <source>
        <dbReference type="ARBA" id="ARBA00004418"/>
    </source>
</evidence>
<keyword evidence="4 7" id="KW-0574">Periplasm</keyword>
<sequence>MKKLLLGLSVAILFPIQALAQVTLWQEGTHYTVIAEKATSKPIVQEYFSFWCPACFNFEPLMKELKSNLDDGVKFDKIHVNFMPHTSQENQNAATKAMMIARQLKQADKLNEAIFNYIHVQNQGRNIKSIDDFKSLFVVNGVDKAAFEKLEKNFGVTSLFNRNNKELEKNRKHVTGVPNVIVNGKYQVKGGVNSKEEYIELVNWLAKQK</sequence>
<evidence type="ECO:0000256" key="7">
    <source>
        <dbReference type="PIRNR" id="PIRNR001488"/>
    </source>
</evidence>
<evidence type="ECO:0000256" key="5">
    <source>
        <dbReference type="ARBA" id="ARBA00023157"/>
    </source>
</evidence>
<reference evidence="11" key="1">
    <citation type="journal article" date="2019" name="Int. J. Syst. Evol. Microbiol.">
        <title>The Global Catalogue of Microorganisms (GCM) 10K type strain sequencing project: providing services to taxonomists for standard genome sequencing and annotation.</title>
        <authorList>
            <consortium name="The Broad Institute Genomics Platform"/>
            <consortium name="The Broad Institute Genome Sequencing Center for Infectious Disease"/>
            <person name="Wu L."/>
            <person name="Ma J."/>
        </authorList>
    </citation>
    <scope>NUCLEOTIDE SEQUENCE [LARGE SCALE GENOMIC DNA]</scope>
    <source>
        <strain evidence="11">KCTC 52473</strain>
    </source>
</reference>
<dbReference type="Gene3D" id="3.40.30.10">
    <property type="entry name" value="Glutaredoxin"/>
    <property type="match status" value="1"/>
</dbReference>
<dbReference type="PANTHER" id="PTHR35891:SF2">
    <property type="entry name" value="THIOL:DISULFIDE INTERCHANGE PROTEIN DSBA"/>
    <property type="match status" value="1"/>
</dbReference>
<name>A0ABV7FPK9_9ALTE</name>
<evidence type="ECO:0000256" key="4">
    <source>
        <dbReference type="ARBA" id="ARBA00022764"/>
    </source>
</evidence>
<dbReference type="InterPro" id="IPR036249">
    <property type="entry name" value="Thioredoxin-like_sf"/>
</dbReference>
<gene>
    <name evidence="10" type="ORF">ACFOHL_06215</name>
</gene>
<dbReference type="Pfam" id="PF01323">
    <property type="entry name" value="DSBA"/>
    <property type="match status" value="1"/>
</dbReference>
<dbReference type="CDD" id="cd03019">
    <property type="entry name" value="DsbA_DsbA"/>
    <property type="match status" value="1"/>
</dbReference>
<evidence type="ECO:0000313" key="11">
    <source>
        <dbReference type="Proteomes" id="UP001595478"/>
    </source>
</evidence>
<dbReference type="InterPro" id="IPR050824">
    <property type="entry name" value="Thiol_disulfide_DsbA"/>
</dbReference>
<dbReference type="InterPro" id="IPR023205">
    <property type="entry name" value="DsbA/DsbL"/>
</dbReference>
<protein>
    <recommendedName>
        <fullName evidence="7">Thiol:disulfide interchange protein</fullName>
    </recommendedName>
</protein>
<evidence type="ECO:0000256" key="2">
    <source>
        <dbReference type="ARBA" id="ARBA00005791"/>
    </source>
</evidence>
<feature type="domain" description="Thioredoxin" evidence="9">
    <location>
        <begin position="8"/>
        <end position="207"/>
    </location>
</feature>
<evidence type="ECO:0000259" key="9">
    <source>
        <dbReference type="PROSITE" id="PS51352"/>
    </source>
</evidence>
<keyword evidence="11" id="KW-1185">Reference proteome</keyword>
<organism evidence="10 11">
    <name type="scientific">Agaribacter flavus</name>
    <dbReference type="NCBI Taxonomy" id="1902781"/>
    <lineage>
        <taxon>Bacteria</taxon>
        <taxon>Pseudomonadati</taxon>
        <taxon>Pseudomonadota</taxon>
        <taxon>Gammaproteobacteria</taxon>
        <taxon>Alteromonadales</taxon>
        <taxon>Alteromonadaceae</taxon>
        <taxon>Agaribacter</taxon>
    </lineage>
</organism>
<dbReference type="PROSITE" id="PS51352">
    <property type="entry name" value="THIOREDOXIN_2"/>
    <property type="match status" value="1"/>
</dbReference>
<keyword evidence="6" id="KW-0676">Redox-active center</keyword>
<dbReference type="PIRSF" id="PIRSF001488">
    <property type="entry name" value="Tdi_protein"/>
    <property type="match status" value="1"/>
</dbReference>
<dbReference type="InterPro" id="IPR001853">
    <property type="entry name" value="DSBA-like_thioredoxin_dom"/>
</dbReference>
<keyword evidence="3 8" id="KW-0732">Signal</keyword>
<dbReference type="InterPro" id="IPR013766">
    <property type="entry name" value="Thioredoxin_domain"/>
</dbReference>
<evidence type="ECO:0000256" key="6">
    <source>
        <dbReference type="ARBA" id="ARBA00023284"/>
    </source>
</evidence>
<dbReference type="SUPFAM" id="SSF52833">
    <property type="entry name" value="Thioredoxin-like"/>
    <property type="match status" value="1"/>
</dbReference>
<keyword evidence="5 7" id="KW-1015">Disulfide bond</keyword>
<evidence type="ECO:0000256" key="8">
    <source>
        <dbReference type="SAM" id="SignalP"/>
    </source>
</evidence>
<accession>A0ABV7FPK9</accession>